<keyword evidence="10" id="KW-1185">Reference proteome</keyword>
<organism evidence="9 10">
    <name type="scientific">Saitozyma podzolica</name>
    <dbReference type="NCBI Taxonomy" id="1890683"/>
    <lineage>
        <taxon>Eukaryota</taxon>
        <taxon>Fungi</taxon>
        <taxon>Dikarya</taxon>
        <taxon>Basidiomycota</taxon>
        <taxon>Agaricomycotina</taxon>
        <taxon>Tremellomycetes</taxon>
        <taxon>Tremellales</taxon>
        <taxon>Trimorphomycetaceae</taxon>
        <taxon>Saitozyma</taxon>
    </lineage>
</organism>
<dbReference type="PANTHER" id="PTHR43341:SF1">
    <property type="entry name" value="GENERAL AMINO-ACID PERMEASE GAP1"/>
    <property type="match status" value="1"/>
</dbReference>
<dbReference type="Gene3D" id="1.20.1740.10">
    <property type="entry name" value="Amino acid/polyamine transporter I"/>
    <property type="match status" value="1"/>
</dbReference>
<protein>
    <recommendedName>
        <fullName evidence="8">Amino acid permease/ SLC12A domain-containing protein</fullName>
    </recommendedName>
</protein>
<keyword evidence="2" id="KW-0813">Transport</keyword>
<evidence type="ECO:0000256" key="1">
    <source>
        <dbReference type="ARBA" id="ARBA00004141"/>
    </source>
</evidence>
<comment type="caution">
    <text evidence="9">The sequence shown here is derived from an EMBL/GenBank/DDBJ whole genome shotgun (WGS) entry which is preliminary data.</text>
</comment>
<dbReference type="PIRSF" id="PIRSF006060">
    <property type="entry name" value="AA_transporter"/>
    <property type="match status" value="1"/>
</dbReference>
<feature type="transmembrane region" description="Helical" evidence="7">
    <location>
        <begin position="174"/>
        <end position="193"/>
    </location>
</feature>
<keyword evidence="6 7" id="KW-0472">Membrane</keyword>
<evidence type="ECO:0000313" key="9">
    <source>
        <dbReference type="EMBL" id="RSH87374.1"/>
    </source>
</evidence>
<dbReference type="InterPro" id="IPR050524">
    <property type="entry name" value="APC_YAT"/>
</dbReference>
<keyword evidence="5 7" id="KW-1133">Transmembrane helix</keyword>
<evidence type="ECO:0000256" key="2">
    <source>
        <dbReference type="ARBA" id="ARBA00022448"/>
    </source>
</evidence>
<evidence type="ECO:0000256" key="7">
    <source>
        <dbReference type="SAM" id="Phobius"/>
    </source>
</evidence>
<feature type="transmembrane region" description="Helical" evidence="7">
    <location>
        <begin position="143"/>
        <end position="162"/>
    </location>
</feature>
<dbReference type="AlphaFoldDB" id="A0A427Y8P0"/>
<dbReference type="Proteomes" id="UP000279259">
    <property type="component" value="Unassembled WGS sequence"/>
</dbReference>
<dbReference type="EMBL" id="RSCD01000017">
    <property type="protein sequence ID" value="RSH87374.1"/>
    <property type="molecule type" value="Genomic_DNA"/>
</dbReference>
<evidence type="ECO:0000256" key="5">
    <source>
        <dbReference type="ARBA" id="ARBA00022989"/>
    </source>
</evidence>
<reference evidence="9 10" key="1">
    <citation type="submission" date="2018-11" db="EMBL/GenBank/DDBJ databases">
        <title>Genome sequence of Saitozyma podzolica DSM 27192.</title>
        <authorList>
            <person name="Aliyu H."/>
            <person name="Gorte O."/>
            <person name="Ochsenreither K."/>
        </authorList>
    </citation>
    <scope>NUCLEOTIDE SEQUENCE [LARGE SCALE GENOMIC DNA]</scope>
    <source>
        <strain evidence="9 10">DSM 27192</strain>
    </source>
</reference>
<sequence length="486" mass="52800">MSGHVVDNIDNIDNIDSIEDEKNVKDLQPVDVEVNDALGGLKTSRSTSTPISGGPLGALLAYMQTGTMSYCMLMSLGEMAVFAPISGGYVHYAERWLHPSAGFALGWQAVLSHSISLPNELISATILIGYWDTTMTNAQTAGYLTMLMILCAGINFFGARWFGESEASTISAFWFSLIKILLITGLILAGLIVDLGGNPAHERIGFRYWKNPGPFVEYLFTGAKGQFAGFFIDLVQAAYSFLGMESIAIAAGEVQNPRVSVAQAVKRVFIRICLFYVVGILIIGMLVPSNDPQLLAATGTTAASSPFVIAFSRLGIKALPSIINACVLTSAFSSGNTGVYISSRMLYGLALRGQAPKIFVKTTRGGLPFVALIFVICFMPLCYMTLASGAETVLNWLTHLTALSGILVWCTIACTYIRFKKGLDAQGIDRTKFIYWNRFQPLPAIWTIFWCCVVLLFNGWTVLLEGARGLAHRAPHGKELYSVHST</sequence>
<dbReference type="GO" id="GO:0016020">
    <property type="term" value="C:membrane"/>
    <property type="evidence" value="ECO:0007669"/>
    <property type="project" value="UniProtKB-SubCell"/>
</dbReference>
<dbReference type="OrthoDB" id="10062876at2759"/>
<dbReference type="InterPro" id="IPR004841">
    <property type="entry name" value="AA-permease/SLC12A_dom"/>
</dbReference>
<feature type="transmembrane region" description="Helical" evidence="7">
    <location>
        <begin position="396"/>
        <end position="419"/>
    </location>
</feature>
<dbReference type="PANTHER" id="PTHR43341">
    <property type="entry name" value="AMINO ACID PERMEASE"/>
    <property type="match status" value="1"/>
</dbReference>
<keyword evidence="3 7" id="KW-0812">Transmembrane</keyword>
<feature type="transmembrane region" description="Helical" evidence="7">
    <location>
        <begin position="268"/>
        <end position="287"/>
    </location>
</feature>
<feature type="transmembrane region" description="Helical" evidence="7">
    <location>
        <begin position="293"/>
        <end position="311"/>
    </location>
</feature>
<feature type="transmembrane region" description="Helical" evidence="7">
    <location>
        <begin position="70"/>
        <end position="90"/>
    </location>
</feature>
<dbReference type="STRING" id="1890683.A0A427Y8P0"/>
<evidence type="ECO:0000313" key="10">
    <source>
        <dbReference type="Proteomes" id="UP000279259"/>
    </source>
</evidence>
<evidence type="ECO:0000256" key="3">
    <source>
        <dbReference type="ARBA" id="ARBA00022692"/>
    </source>
</evidence>
<comment type="subcellular location">
    <subcellularLocation>
        <location evidence="1">Membrane</location>
        <topology evidence="1">Multi-pass membrane protein</topology>
    </subcellularLocation>
</comment>
<feature type="transmembrane region" description="Helical" evidence="7">
    <location>
        <begin position="439"/>
        <end position="460"/>
    </location>
</feature>
<evidence type="ECO:0000256" key="6">
    <source>
        <dbReference type="ARBA" id="ARBA00023136"/>
    </source>
</evidence>
<name>A0A427Y8P0_9TREE</name>
<evidence type="ECO:0000259" key="8">
    <source>
        <dbReference type="Pfam" id="PF00324"/>
    </source>
</evidence>
<feature type="transmembrane region" description="Helical" evidence="7">
    <location>
        <begin position="367"/>
        <end position="390"/>
    </location>
</feature>
<accession>A0A427Y8P0</accession>
<gene>
    <name evidence="9" type="ORF">EHS25_003283</name>
</gene>
<dbReference type="FunFam" id="1.20.1740.10:FF:000001">
    <property type="entry name" value="Amino acid permease"/>
    <property type="match status" value="1"/>
</dbReference>
<keyword evidence="4" id="KW-0029">Amino-acid transport</keyword>
<dbReference type="GO" id="GO:0015171">
    <property type="term" value="F:amino acid transmembrane transporter activity"/>
    <property type="evidence" value="ECO:0007669"/>
    <property type="project" value="TreeGrafter"/>
</dbReference>
<proteinExistence type="predicted"/>
<evidence type="ECO:0000256" key="4">
    <source>
        <dbReference type="ARBA" id="ARBA00022970"/>
    </source>
</evidence>
<feature type="domain" description="Amino acid permease/ SLC12A" evidence="8">
    <location>
        <begin position="46"/>
        <end position="465"/>
    </location>
</feature>
<dbReference type="Pfam" id="PF00324">
    <property type="entry name" value="AA_permease"/>
    <property type="match status" value="1"/>
</dbReference>